<reference evidence="3" key="2">
    <citation type="submission" date="2020-09" db="EMBL/GenBank/DDBJ databases">
        <authorList>
            <person name="Sun Q."/>
            <person name="Zhou Y."/>
        </authorList>
    </citation>
    <scope>NUCLEOTIDE SEQUENCE</scope>
    <source>
        <strain evidence="3">CGMCC 1.12997</strain>
    </source>
</reference>
<keyword evidence="1" id="KW-0472">Membrane</keyword>
<feature type="transmembrane region" description="Helical" evidence="1">
    <location>
        <begin position="177"/>
        <end position="195"/>
    </location>
</feature>
<sequence length="405" mass="46219">MDISKREAGPYSRHVRSLDGLRGMAVLAVMASHLFPGTTADRGFFLRSIGSSLRFGATGVDLFFVLSGFLITGILYDSLSDTGYFRKFYARRCLRIFPLYYGVLIVLFVFTPWLRIHWQHMQWSLLFYLQNTNAVMPLYRWHAGRVSIDHFWSLAVEEQFYLVWPLAVFLLRSRKKILWASVTLSVAALLLRLSLAFHHTIFHVINRTTPCRADSLLIGAMLAILLRGSLHDVVLRYARPVFLWTVAITAGLNLLRIAIERHPDWLFPFDASYLALRYTLFAFGSAALIAWCLRPSSVPRALFERPVLRFFGKYSYGLYVLHLIILSLVLAPVREWIDQHTGHKIIGVLGGAVVIFLLSVPAAYLSYNLYEKRFLGLKRYFEYSRPSHAASKTETAAARKAVSST</sequence>
<dbReference type="GO" id="GO:0016020">
    <property type="term" value="C:membrane"/>
    <property type="evidence" value="ECO:0007669"/>
    <property type="project" value="TreeGrafter"/>
</dbReference>
<feature type="transmembrane region" description="Helical" evidence="1">
    <location>
        <begin position="314"/>
        <end position="333"/>
    </location>
</feature>
<evidence type="ECO:0000256" key="1">
    <source>
        <dbReference type="SAM" id="Phobius"/>
    </source>
</evidence>
<dbReference type="InterPro" id="IPR050879">
    <property type="entry name" value="Acyltransferase_3"/>
</dbReference>
<feature type="transmembrane region" description="Helical" evidence="1">
    <location>
        <begin position="345"/>
        <end position="370"/>
    </location>
</feature>
<dbReference type="PANTHER" id="PTHR23028:SF53">
    <property type="entry name" value="ACYL_TRANSF_3 DOMAIN-CONTAINING PROTEIN"/>
    <property type="match status" value="1"/>
</dbReference>
<feature type="transmembrane region" description="Helical" evidence="1">
    <location>
        <begin position="20"/>
        <end position="35"/>
    </location>
</feature>
<dbReference type="AlphaFoldDB" id="A0A917H180"/>
<dbReference type="PANTHER" id="PTHR23028">
    <property type="entry name" value="ACETYLTRANSFERASE"/>
    <property type="match status" value="1"/>
</dbReference>
<feature type="transmembrane region" description="Helical" evidence="1">
    <location>
        <begin position="55"/>
        <end position="76"/>
    </location>
</feature>
<feature type="transmembrane region" description="Helical" evidence="1">
    <location>
        <begin position="97"/>
        <end position="116"/>
    </location>
</feature>
<feature type="transmembrane region" description="Helical" evidence="1">
    <location>
        <begin position="271"/>
        <end position="293"/>
    </location>
</feature>
<dbReference type="Pfam" id="PF01757">
    <property type="entry name" value="Acyl_transf_3"/>
    <property type="match status" value="1"/>
</dbReference>
<comment type="caution">
    <text evidence="3">The sequence shown here is derived from an EMBL/GenBank/DDBJ whole genome shotgun (WGS) entry which is preliminary data.</text>
</comment>
<dbReference type="RefSeq" id="WP_188552378.1">
    <property type="nucleotide sequence ID" value="NZ_BMGT01000001.1"/>
</dbReference>
<feature type="domain" description="Acyltransferase 3" evidence="2">
    <location>
        <begin position="16"/>
        <end position="364"/>
    </location>
</feature>
<evidence type="ECO:0000259" key="2">
    <source>
        <dbReference type="Pfam" id="PF01757"/>
    </source>
</evidence>
<name>A0A917H180_9BACT</name>
<dbReference type="EMBL" id="BMGT01000001">
    <property type="protein sequence ID" value="GGG64687.1"/>
    <property type="molecule type" value="Genomic_DNA"/>
</dbReference>
<keyword evidence="1" id="KW-0812">Transmembrane</keyword>
<keyword evidence="4" id="KW-1185">Reference proteome</keyword>
<evidence type="ECO:0000313" key="4">
    <source>
        <dbReference type="Proteomes" id="UP000647241"/>
    </source>
</evidence>
<gene>
    <name evidence="3" type="ORF">GCM10011585_02850</name>
</gene>
<keyword evidence="1" id="KW-1133">Transmembrane helix</keyword>
<dbReference type="GO" id="GO:0016747">
    <property type="term" value="F:acyltransferase activity, transferring groups other than amino-acyl groups"/>
    <property type="evidence" value="ECO:0007669"/>
    <property type="project" value="InterPro"/>
</dbReference>
<organism evidence="3 4">
    <name type="scientific">Edaphobacter dinghuensis</name>
    <dbReference type="NCBI Taxonomy" id="1560005"/>
    <lineage>
        <taxon>Bacteria</taxon>
        <taxon>Pseudomonadati</taxon>
        <taxon>Acidobacteriota</taxon>
        <taxon>Terriglobia</taxon>
        <taxon>Terriglobales</taxon>
        <taxon>Acidobacteriaceae</taxon>
        <taxon>Edaphobacter</taxon>
    </lineage>
</organism>
<feature type="transmembrane region" description="Helical" evidence="1">
    <location>
        <begin position="215"/>
        <end position="234"/>
    </location>
</feature>
<proteinExistence type="predicted"/>
<dbReference type="Proteomes" id="UP000647241">
    <property type="component" value="Unassembled WGS sequence"/>
</dbReference>
<accession>A0A917H180</accession>
<dbReference type="InterPro" id="IPR002656">
    <property type="entry name" value="Acyl_transf_3_dom"/>
</dbReference>
<reference evidence="3" key="1">
    <citation type="journal article" date="2014" name="Int. J. Syst. Evol. Microbiol.">
        <title>Complete genome sequence of Corynebacterium casei LMG S-19264T (=DSM 44701T), isolated from a smear-ripened cheese.</title>
        <authorList>
            <consortium name="US DOE Joint Genome Institute (JGI-PGF)"/>
            <person name="Walter F."/>
            <person name="Albersmeier A."/>
            <person name="Kalinowski J."/>
            <person name="Ruckert C."/>
        </authorList>
    </citation>
    <scope>NUCLEOTIDE SEQUENCE</scope>
    <source>
        <strain evidence="3">CGMCC 1.12997</strain>
    </source>
</reference>
<evidence type="ECO:0000313" key="3">
    <source>
        <dbReference type="EMBL" id="GGG64687.1"/>
    </source>
</evidence>
<feature type="transmembrane region" description="Helical" evidence="1">
    <location>
        <begin position="241"/>
        <end position="259"/>
    </location>
</feature>
<dbReference type="GO" id="GO:0000271">
    <property type="term" value="P:polysaccharide biosynthetic process"/>
    <property type="evidence" value="ECO:0007669"/>
    <property type="project" value="TreeGrafter"/>
</dbReference>
<protein>
    <submittedName>
        <fullName evidence="3">Acyltransferase</fullName>
    </submittedName>
</protein>
<keyword evidence="3" id="KW-0808">Transferase</keyword>
<keyword evidence="3" id="KW-0012">Acyltransferase</keyword>
<feature type="transmembrane region" description="Helical" evidence="1">
    <location>
        <begin position="151"/>
        <end position="170"/>
    </location>
</feature>